<dbReference type="Pfam" id="PF10510">
    <property type="entry name" value="PIG-S"/>
    <property type="match status" value="1"/>
</dbReference>
<comment type="similarity">
    <text evidence="3">Belongs to the PIGS family.</text>
</comment>
<feature type="compositionally biased region" description="Polar residues" evidence="10">
    <location>
        <begin position="9"/>
        <end position="20"/>
    </location>
</feature>
<name>A0AAW1DSE8_9HEMI</name>
<evidence type="ECO:0000256" key="8">
    <source>
        <dbReference type="ARBA" id="ARBA00023136"/>
    </source>
</evidence>
<feature type="transmembrane region" description="Helical" evidence="11">
    <location>
        <begin position="27"/>
        <end position="46"/>
    </location>
</feature>
<keyword evidence="6" id="KW-0256">Endoplasmic reticulum</keyword>
<dbReference type="PANTHER" id="PTHR21072">
    <property type="entry name" value="GPI TRANSAMIDASE COMPONENT PIG-S"/>
    <property type="match status" value="1"/>
</dbReference>
<evidence type="ECO:0008006" key="14">
    <source>
        <dbReference type="Google" id="ProtNLM"/>
    </source>
</evidence>
<evidence type="ECO:0000256" key="10">
    <source>
        <dbReference type="SAM" id="MobiDB-lite"/>
    </source>
</evidence>
<reference evidence="12 13" key="1">
    <citation type="submission" date="2022-12" db="EMBL/GenBank/DDBJ databases">
        <title>Chromosome-level genome assembly of true bugs.</title>
        <authorList>
            <person name="Ma L."/>
            <person name="Li H."/>
        </authorList>
    </citation>
    <scope>NUCLEOTIDE SEQUENCE [LARGE SCALE GENOMIC DNA]</scope>
    <source>
        <strain evidence="12">Lab_2022b</strain>
    </source>
</reference>
<evidence type="ECO:0000256" key="9">
    <source>
        <dbReference type="ARBA" id="ARBA00023180"/>
    </source>
</evidence>
<dbReference type="GO" id="GO:0042765">
    <property type="term" value="C:GPI-anchor transamidase complex"/>
    <property type="evidence" value="ECO:0007669"/>
    <property type="project" value="InterPro"/>
</dbReference>
<keyword evidence="13" id="KW-1185">Reference proteome</keyword>
<evidence type="ECO:0000256" key="7">
    <source>
        <dbReference type="ARBA" id="ARBA00022989"/>
    </source>
</evidence>
<dbReference type="GO" id="GO:0006506">
    <property type="term" value="P:GPI anchor biosynthetic process"/>
    <property type="evidence" value="ECO:0007669"/>
    <property type="project" value="UniProtKB-KW"/>
</dbReference>
<keyword evidence="8 11" id="KW-0472">Membrane</keyword>
<dbReference type="Proteomes" id="UP001461498">
    <property type="component" value="Unassembled WGS sequence"/>
</dbReference>
<evidence type="ECO:0000313" key="13">
    <source>
        <dbReference type="Proteomes" id="UP001461498"/>
    </source>
</evidence>
<comment type="pathway">
    <text evidence="2">Glycolipid biosynthesis; glycosylphosphatidylinositol-anchor biosynthesis.</text>
</comment>
<evidence type="ECO:0000256" key="6">
    <source>
        <dbReference type="ARBA" id="ARBA00022824"/>
    </source>
</evidence>
<dbReference type="AlphaFoldDB" id="A0AAW1DSE8"/>
<comment type="subcellular location">
    <subcellularLocation>
        <location evidence="1">Endoplasmic reticulum membrane</location>
        <topology evidence="1">Multi-pass membrane protein</topology>
    </subcellularLocation>
</comment>
<evidence type="ECO:0000256" key="1">
    <source>
        <dbReference type="ARBA" id="ARBA00004477"/>
    </source>
</evidence>
<proteinExistence type="inferred from homology"/>
<evidence type="ECO:0000256" key="3">
    <source>
        <dbReference type="ARBA" id="ARBA00005316"/>
    </source>
</evidence>
<dbReference type="InterPro" id="IPR019540">
    <property type="entry name" value="PtdIno-glycan_biosynth_class_S"/>
</dbReference>
<sequence>MVKNKEIESTTPTKMTLDSSNSDAHRMWAAVSFAVMLIVIGIPLWWKTTEVYRATLPYDEIHNLDPLSVKISMTVFVYSEYPIRTNSIMQRLELLLSDLRVFSISLKPLKIDLENVTYEIIEDTTSLHPNEGDFLLVEVPKFKSDIEILMSNKRIIYFHQDTSLDLLGSMIREVLQDNVLHNKMLSIVSPEVVSDNTKESNRLRASLSYDIVFTIINSDPEHLKVNWNIKNDIKRYIQPLFDQIYEASEHYVKSQWLYLIDIGEIGEYPNKKGSEWLLSHSQVPHIITPLEKKLGSGISLNPCVHMVLYITSCRMAPLSFVSENGEHLNAMISPHWGAVQILNPSTENCNNNTEIIPDSKYVMSVFTSQFHHLLRGRNELNISEVKVNKIKGPFLRTWELDGLFRMRTIEQITTATLTLQSLSKLLGEISNIVINEDVANSIKEAVLYVNKAKFSLKLGKLKEALLHSKTAFRASEKAFSDPTLLALLYFPDDQKYAVYIPLFLPIMIPVLMSLKKIHCWFFSIKSQTHDKQD</sequence>
<keyword evidence="7 11" id="KW-1133">Transmembrane helix</keyword>
<evidence type="ECO:0000256" key="11">
    <source>
        <dbReference type="SAM" id="Phobius"/>
    </source>
</evidence>
<gene>
    <name evidence="12" type="ORF">O3M35_000257</name>
</gene>
<feature type="region of interest" description="Disordered" evidence="10">
    <location>
        <begin position="1"/>
        <end position="20"/>
    </location>
</feature>
<evidence type="ECO:0000256" key="4">
    <source>
        <dbReference type="ARBA" id="ARBA00022502"/>
    </source>
</evidence>
<evidence type="ECO:0000313" key="12">
    <source>
        <dbReference type="EMBL" id="KAK9511635.1"/>
    </source>
</evidence>
<comment type="caution">
    <text evidence="12">The sequence shown here is derived from an EMBL/GenBank/DDBJ whole genome shotgun (WGS) entry which is preliminary data.</text>
</comment>
<keyword evidence="9" id="KW-0325">Glycoprotein</keyword>
<protein>
    <recommendedName>
        <fullName evidence="14">GPI transamidase component PIG-S</fullName>
    </recommendedName>
</protein>
<accession>A0AAW1DSE8</accession>
<organism evidence="12 13">
    <name type="scientific">Rhynocoris fuscipes</name>
    <dbReference type="NCBI Taxonomy" id="488301"/>
    <lineage>
        <taxon>Eukaryota</taxon>
        <taxon>Metazoa</taxon>
        <taxon>Ecdysozoa</taxon>
        <taxon>Arthropoda</taxon>
        <taxon>Hexapoda</taxon>
        <taxon>Insecta</taxon>
        <taxon>Pterygota</taxon>
        <taxon>Neoptera</taxon>
        <taxon>Paraneoptera</taxon>
        <taxon>Hemiptera</taxon>
        <taxon>Heteroptera</taxon>
        <taxon>Panheteroptera</taxon>
        <taxon>Cimicomorpha</taxon>
        <taxon>Reduviidae</taxon>
        <taxon>Harpactorinae</taxon>
        <taxon>Harpactorini</taxon>
        <taxon>Rhynocoris</taxon>
    </lineage>
</organism>
<keyword evidence="4" id="KW-0337">GPI-anchor biosynthesis</keyword>
<dbReference type="EMBL" id="JAPXFL010000001">
    <property type="protein sequence ID" value="KAK9511635.1"/>
    <property type="molecule type" value="Genomic_DNA"/>
</dbReference>
<dbReference type="GO" id="GO:0016255">
    <property type="term" value="P:attachment of GPI anchor to protein"/>
    <property type="evidence" value="ECO:0007669"/>
    <property type="project" value="InterPro"/>
</dbReference>
<dbReference type="PANTHER" id="PTHR21072:SF13">
    <property type="entry name" value="GPI TRANSAMIDASE COMPONENT PIG-S"/>
    <property type="match status" value="1"/>
</dbReference>
<evidence type="ECO:0000256" key="5">
    <source>
        <dbReference type="ARBA" id="ARBA00022692"/>
    </source>
</evidence>
<keyword evidence="5 11" id="KW-0812">Transmembrane</keyword>
<evidence type="ECO:0000256" key="2">
    <source>
        <dbReference type="ARBA" id="ARBA00004687"/>
    </source>
</evidence>